<organism evidence="1 2">
    <name type="scientific">Bacteroides uniformis</name>
    <dbReference type="NCBI Taxonomy" id="820"/>
    <lineage>
        <taxon>Bacteria</taxon>
        <taxon>Pseudomonadati</taxon>
        <taxon>Bacteroidota</taxon>
        <taxon>Bacteroidia</taxon>
        <taxon>Bacteroidales</taxon>
        <taxon>Bacteroidaceae</taxon>
        <taxon>Bacteroides</taxon>
    </lineage>
</organism>
<evidence type="ECO:0000313" key="2">
    <source>
        <dbReference type="Proteomes" id="UP000095419"/>
    </source>
</evidence>
<sequence length="196" mass="21913">MQLLRGFFMHDHYRYEIIFSTFASAKRKQNRIRLKKNMRNTSPAAPTIRFRRWSRKAYAAFASIGRCVTIGCLRKSVADSSLSKQKAAGTAGHAGCGEESAWKGETEGRETDTGIPLGSSSALTSILTELGTNRHILFETQFIRPCGNTGGQDTYSLKQKRTRGTDYRKPCSRMTSCTAPAIRTSVFIHELNPRKI</sequence>
<dbReference type="AlphaFoldDB" id="A0A174MXR6"/>
<gene>
    <name evidence="1" type="ORF">ERS417307_03587</name>
</gene>
<accession>A0A174MXR6</accession>
<proteinExistence type="predicted"/>
<dbReference type="Proteomes" id="UP000095419">
    <property type="component" value="Unassembled WGS sequence"/>
</dbReference>
<dbReference type="EMBL" id="CYZF01000011">
    <property type="protein sequence ID" value="CUP39138.1"/>
    <property type="molecule type" value="Genomic_DNA"/>
</dbReference>
<name>A0A174MXR6_BACUN</name>
<reference evidence="1 2" key="1">
    <citation type="submission" date="2015-09" db="EMBL/GenBank/DDBJ databases">
        <authorList>
            <consortium name="Pathogen Informatics"/>
        </authorList>
    </citation>
    <scope>NUCLEOTIDE SEQUENCE [LARGE SCALE GENOMIC DNA]</scope>
    <source>
        <strain evidence="1 2">2789STDY5608791</strain>
    </source>
</reference>
<evidence type="ECO:0000313" key="1">
    <source>
        <dbReference type="EMBL" id="CUP39138.1"/>
    </source>
</evidence>
<protein>
    <submittedName>
        <fullName evidence="1">Putative exported membrane protein</fullName>
    </submittedName>
</protein>